<feature type="signal peptide" evidence="1">
    <location>
        <begin position="1"/>
        <end position="22"/>
    </location>
</feature>
<dbReference type="AlphaFoldDB" id="F7BY87"/>
<name>F7BY87_MACMU</name>
<evidence type="ECO:0000313" key="3">
    <source>
        <dbReference type="Proteomes" id="UP000006718"/>
    </source>
</evidence>
<dbReference type="VEuPathDB" id="HostDB:ENSMMUG00000005116"/>
<evidence type="ECO:0000313" key="2">
    <source>
        <dbReference type="Ensembl" id="ENSMMUP00000006779.3"/>
    </source>
</evidence>
<gene>
    <name evidence="4" type="primary">DEFB124</name>
</gene>
<reference evidence="2" key="3">
    <citation type="submission" date="2025-08" db="UniProtKB">
        <authorList>
            <consortium name="Ensembl"/>
        </authorList>
    </citation>
    <scope>IDENTIFICATION</scope>
    <source>
        <strain evidence="2">17573</strain>
    </source>
</reference>
<protein>
    <submittedName>
        <fullName evidence="2">Defensin beta 124</fullName>
    </submittedName>
</protein>
<reference evidence="3" key="1">
    <citation type="journal article" date="2007" name="Science">
        <title>Evolutionary and biomedical insights from the rhesus macaque genome.</title>
        <authorList>
            <person name="Gibbs R.A."/>
            <person name="Rogers J."/>
            <person name="Katze M.G."/>
            <person name="Bumgarner R."/>
            <person name="Weinstock G.M."/>
            <person name="Mardis E.R."/>
            <person name="Remington K.A."/>
            <person name="Strausberg R.L."/>
            <person name="Venter J.C."/>
            <person name="Wilson R.K."/>
            <person name="Batzer M.A."/>
            <person name="Bustamante C.D."/>
            <person name="Eichler E.E."/>
            <person name="Hahn M.W."/>
            <person name="Hardison R.C."/>
            <person name="Makova K.D."/>
            <person name="Miller W."/>
            <person name="Milosavljevic A."/>
            <person name="Palermo R.E."/>
            <person name="Siepel A."/>
            <person name="Sikela J.M."/>
            <person name="Attaway T."/>
            <person name="Bell S."/>
            <person name="Bernard K.E."/>
            <person name="Buhay C.J."/>
            <person name="Chandrabose M.N."/>
            <person name="Dao M."/>
            <person name="Davis C."/>
            <person name="Delehaunty K.D."/>
            <person name="Ding Y."/>
            <person name="Dinh H.H."/>
            <person name="Dugan-Rocha S."/>
            <person name="Fulton L.A."/>
            <person name="Gabisi R.A."/>
            <person name="Garner T.T."/>
            <person name="Godfrey J."/>
            <person name="Hawes A.C."/>
            <person name="Hernandez J."/>
            <person name="Hines S."/>
            <person name="Holder M."/>
            <person name="Hume J."/>
            <person name="Jhangiani S.N."/>
            <person name="Joshi V."/>
            <person name="Khan Z.M."/>
            <person name="Kirkness E.F."/>
            <person name="Cree A."/>
            <person name="Fowler R.G."/>
            <person name="Lee S."/>
            <person name="Lewis L.R."/>
            <person name="Li Z."/>
            <person name="Liu Y.-S."/>
            <person name="Moore S.M."/>
            <person name="Muzny D."/>
            <person name="Nazareth L.V."/>
            <person name="Ngo D.N."/>
            <person name="Okwuonu G.O."/>
            <person name="Pai G."/>
            <person name="Parker D."/>
            <person name="Paul H.A."/>
            <person name="Pfannkoch C."/>
            <person name="Pohl C.S."/>
            <person name="Rogers Y.-H.C."/>
            <person name="Ruiz S.J."/>
            <person name="Sabo A."/>
            <person name="Santibanez J."/>
            <person name="Schneider B.W."/>
            <person name="Smith S.M."/>
            <person name="Sodergren E."/>
            <person name="Svatek A.F."/>
            <person name="Utterback T.R."/>
            <person name="Vattathil S."/>
            <person name="Warren W."/>
            <person name="White C.S."/>
            <person name="Chinwalla A.T."/>
            <person name="Feng Y."/>
            <person name="Halpern A.L."/>
            <person name="Hillier L.W."/>
            <person name="Huang X."/>
            <person name="Minx P."/>
            <person name="Nelson J.O."/>
            <person name="Pepin K.H."/>
            <person name="Qin X."/>
            <person name="Sutton G.G."/>
            <person name="Venter E."/>
            <person name="Walenz B.P."/>
            <person name="Wallis J.W."/>
            <person name="Worley K.C."/>
            <person name="Yang S.-P."/>
            <person name="Jones S.M."/>
            <person name="Marra M.A."/>
            <person name="Rocchi M."/>
            <person name="Schein J.E."/>
            <person name="Baertsch R."/>
            <person name="Clarke L."/>
            <person name="Csuros M."/>
            <person name="Glasscock J."/>
            <person name="Harris R.A."/>
            <person name="Havlak P."/>
            <person name="Jackson A.R."/>
            <person name="Jiang H."/>
            <person name="Liu Y."/>
            <person name="Messina D.N."/>
            <person name="Shen Y."/>
            <person name="Song H.X.-Z."/>
            <person name="Wylie T."/>
            <person name="Zhang L."/>
            <person name="Birney E."/>
            <person name="Han K."/>
            <person name="Konkel M.K."/>
            <person name="Lee J."/>
            <person name="Smit A.F.A."/>
            <person name="Ullmer B."/>
            <person name="Wang H."/>
            <person name="Xing J."/>
            <person name="Burhans R."/>
            <person name="Cheng Z."/>
            <person name="Karro J.E."/>
            <person name="Ma J."/>
            <person name="Raney B."/>
            <person name="She X."/>
            <person name="Cox M.J."/>
            <person name="Demuth J.P."/>
            <person name="Dumas L.J."/>
            <person name="Han S.-G."/>
            <person name="Hopkins J."/>
            <person name="Karimpour-Fard A."/>
            <person name="Kim Y.H."/>
            <person name="Pollack J.R."/>
            <person name="Vinar T."/>
            <person name="Addo-Quaye C."/>
            <person name="Degenhardt J."/>
            <person name="Denby A."/>
            <person name="Hubisz M.J."/>
            <person name="Indap A."/>
            <person name="Kosiol C."/>
            <person name="Lahn B.T."/>
            <person name="Lawson H.A."/>
            <person name="Marklein A."/>
            <person name="Nielsen R."/>
            <person name="Vallender E.J."/>
            <person name="Clark A.G."/>
            <person name="Ferguson B."/>
            <person name="Hernandez R.D."/>
            <person name="Hirani K."/>
            <person name="Kehrer-Sawatzki H."/>
            <person name="Kolb J."/>
            <person name="Patil S."/>
            <person name="Pu L.-L."/>
            <person name="Ren Y."/>
            <person name="Smith D.G."/>
            <person name="Wheeler D.A."/>
            <person name="Schenck I."/>
            <person name="Ball E.V."/>
            <person name="Chen R."/>
            <person name="Cooper D.N."/>
            <person name="Giardine B."/>
            <person name="Hsu F."/>
            <person name="Kent W.J."/>
            <person name="Lesk A."/>
            <person name="Nelson D.L."/>
            <person name="O'brien W.E."/>
            <person name="Pruefer K."/>
            <person name="Stenson P.D."/>
            <person name="Wallace J.C."/>
            <person name="Ke H."/>
            <person name="Liu X.-M."/>
            <person name="Wang P."/>
            <person name="Xiang A.P."/>
            <person name="Yang F."/>
            <person name="Barber G.P."/>
            <person name="Haussler D."/>
            <person name="Karolchik D."/>
            <person name="Kern A.D."/>
            <person name="Kuhn R.M."/>
            <person name="Smith K.E."/>
            <person name="Zwieg A.S."/>
        </authorList>
    </citation>
    <scope>NUCLEOTIDE SEQUENCE [LARGE SCALE GENOMIC DNA]</scope>
    <source>
        <strain evidence="3">17573</strain>
    </source>
</reference>
<evidence type="ECO:0000313" key="4">
    <source>
        <dbReference type="VGNC" id="VGNC:71655"/>
    </source>
</evidence>
<feature type="chain" id="PRO_5023864799" evidence="1">
    <location>
        <begin position="23"/>
        <end position="50"/>
    </location>
</feature>
<dbReference type="eggNOG" id="ENOG502TF15">
    <property type="taxonomic scope" value="Eukaryota"/>
</dbReference>
<dbReference type="Proteomes" id="UP000006718">
    <property type="component" value="Chromosome 10"/>
</dbReference>
<reference evidence="2" key="2">
    <citation type="submission" date="2019-01" db="EMBL/GenBank/DDBJ databases">
        <authorList>
            <person name="Graves T."/>
            <person name="Eichler E.E."/>
            <person name="Wilson R.K."/>
        </authorList>
    </citation>
    <scope>NUCLEOTIDE SEQUENCE [LARGE SCALE GENOMIC DNA]</scope>
    <source>
        <strain evidence="2">17573</strain>
    </source>
</reference>
<accession>F7BY87</accession>
<evidence type="ECO:0000256" key="1">
    <source>
        <dbReference type="SAM" id="SignalP"/>
    </source>
</evidence>
<keyword evidence="3" id="KW-1185">Reference proteome</keyword>
<dbReference type="InParanoid" id="F7BY87"/>
<dbReference type="Ensembl" id="ENSMMUT00000007214.4">
    <property type="protein sequence ID" value="ENSMMUP00000006779.3"/>
    <property type="gene ID" value="ENSMMUG00000005116.4"/>
</dbReference>
<keyword evidence="1" id="KW-0732">Signal</keyword>
<reference evidence="2" key="4">
    <citation type="submission" date="2025-09" db="UniProtKB">
        <authorList>
            <consortium name="Ensembl"/>
        </authorList>
    </citation>
    <scope>IDENTIFICATION</scope>
    <source>
        <strain evidence="2">17573</strain>
    </source>
</reference>
<dbReference type="HOGENOM" id="CLU_181906_4_0_1"/>
<sequence>MTQLLLLLVALLVLGHVPPVGRDRKFHIYIKCPHKCKKKGRIYTYILGNK</sequence>
<organism evidence="2 3">
    <name type="scientific">Macaca mulatta</name>
    <name type="common">Rhesus macaque</name>
    <dbReference type="NCBI Taxonomy" id="9544"/>
    <lineage>
        <taxon>Eukaryota</taxon>
        <taxon>Metazoa</taxon>
        <taxon>Chordata</taxon>
        <taxon>Craniata</taxon>
        <taxon>Vertebrata</taxon>
        <taxon>Euteleostomi</taxon>
        <taxon>Mammalia</taxon>
        <taxon>Eutheria</taxon>
        <taxon>Euarchontoglires</taxon>
        <taxon>Primates</taxon>
        <taxon>Haplorrhini</taxon>
        <taxon>Catarrhini</taxon>
        <taxon>Cercopithecidae</taxon>
        <taxon>Cercopithecinae</taxon>
        <taxon>Macaca</taxon>
    </lineage>
</organism>
<dbReference type="VGNC" id="VGNC:71655">
    <property type="gene designation" value="DEFB124"/>
</dbReference>
<dbReference type="Bgee" id="ENSMMUG00000005116">
    <property type="expression patterns" value="Expressed in testis and 7 other cell types or tissues"/>
</dbReference>
<proteinExistence type="predicted"/>